<gene>
    <name evidence="1" type="ORF">RM590_15095</name>
</gene>
<proteinExistence type="predicted"/>
<sequence length="113" mass="12237">MSDLVRRLADADSEVDLGDRTGPLTDLRRRIEDLRYLTIRFTGTRGGTVLGVALDPAATRLADADFARATGTVHIEGDLLLDHVPVRCVADIDLASRRGVGRLSVTGTGHEER</sequence>
<dbReference type="Proteomes" id="UP001183246">
    <property type="component" value="Unassembled WGS sequence"/>
</dbReference>
<protein>
    <recommendedName>
        <fullName evidence="3">MbtH domain protein</fullName>
    </recommendedName>
</protein>
<dbReference type="InterPro" id="IPR036552">
    <property type="entry name" value="CBF_bsu_sf"/>
</dbReference>
<dbReference type="EMBL" id="JAVREL010000007">
    <property type="protein sequence ID" value="MDT0343932.1"/>
    <property type="molecule type" value="Genomic_DNA"/>
</dbReference>
<dbReference type="RefSeq" id="WP_311705053.1">
    <property type="nucleotide sequence ID" value="NZ_JAVREL010000007.1"/>
</dbReference>
<accession>A0ABU2MRA1</accession>
<dbReference type="Gene3D" id="2.40.250.10">
    <property type="entry name" value="Core binding factor, beta subunit"/>
    <property type="match status" value="1"/>
</dbReference>
<reference evidence="2" key="1">
    <citation type="submission" date="2023-07" db="EMBL/GenBank/DDBJ databases">
        <title>30 novel species of actinomycetes from the DSMZ collection.</title>
        <authorList>
            <person name="Nouioui I."/>
        </authorList>
    </citation>
    <scope>NUCLEOTIDE SEQUENCE [LARGE SCALE GENOMIC DNA]</scope>
    <source>
        <strain evidence="2">DSM 44938</strain>
    </source>
</reference>
<name>A0ABU2MRA1_9ACTN</name>
<evidence type="ECO:0000313" key="2">
    <source>
        <dbReference type="Proteomes" id="UP001183246"/>
    </source>
</evidence>
<keyword evidence="2" id="KW-1185">Reference proteome</keyword>
<comment type="caution">
    <text evidence="1">The sequence shown here is derived from an EMBL/GenBank/DDBJ whole genome shotgun (WGS) entry which is preliminary data.</text>
</comment>
<evidence type="ECO:0008006" key="3">
    <source>
        <dbReference type="Google" id="ProtNLM"/>
    </source>
</evidence>
<evidence type="ECO:0000313" key="1">
    <source>
        <dbReference type="EMBL" id="MDT0343932.1"/>
    </source>
</evidence>
<organism evidence="1 2">
    <name type="scientific">Streptomyces litchfieldiae</name>
    <dbReference type="NCBI Taxonomy" id="3075543"/>
    <lineage>
        <taxon>Bacteria</taxon>
        <taxon>Bacillati</taxon>
        <taxon>Actinomycetota</taxon>
        <taxon>Actinomycetes</taxon>
        <taxon>Kitasatosporales</taxon>
        <taxon>Streptomycetaceae</taxon>
        <taxon>Streptomyces</taxon>
    </lineage>
</organism>